<sequence length="171" mass="19649">MEKKLHVRPLGRLARLADALILLPMYGLSICMYLRWGSWESPQLTHRWNNTHLKYMDVEHLDDSMMVYSASTSDAVVRTSWLPRFHIPILGGWREYVVLEPDEDTEWHVGWISDRVGVSRLTVRGPVRMLLGSAHVMFFGIRAKDGVQIRIRQKAIGRIGDGGPSRNQTLQ</sequence>
<proteinExistence type="predicted"/>
<evidence type="ECO:0000313" key="2">
    <source>
        <dbReference type="Proteomes" id="UP000176377"/>
    </source>
</evidence>
<comment type="caution">
    <text evidence="1">The sequence shown here is derived from an EMBL/GenBank/DDBJ whole genome shotgun (WGS) entry which is preliminary data.</text>
</comment>
<evidence type="ECO:0000313" key="1">
    <source>
        <dbReference type="EMBL" id="OGG60622.1"/>
    </source>
</evidence>
<protein>
    <submittedName>
        <fullName evidence="1">Uncharacterized protein</fullName>
    </submittedName>
</protein>
<gene>
    <name evidence="1" type="ORF">A2765_03530</name>
</gene>
<dbReference type="EMBL" id="MFLA01000004">
    <property type="protein sequence ID" value="OGG60622.1"/>
    <property type="molecule type" value="Genomic_DNA"/>
</dbReference>
<dbReference type="Proteomes" id="UP000176377">
    <property type="component" value="Unassembled WGS sequence"/>
</dbReference>
<dbReference type="AlphaFoldDB" id="A0A1F6DHZ0"/>
<name>A0A1F6DHZ0_9BACT</name>
<accession>A0A1F6DHZ0</accession>
<organism evidence="1 2">
    <name type="scientific">Candidatus Kaiserbacteria bacterium RIFCSPHIGHO2_01_FULL_56_24</name>
    <dbReference type="NCBI Taxonomy" id="1798487"/>
    <lineage>
        <taxon>Bacteria</taxon>
        <taxon>Candidatus Kaiseribacteriota</taxon>
    </lineage>
</organism>
<reference evidence="1 2" key="1">
    <citation type="journal article" date="2016" name="Nat. Commun.">
        <title>Thousands of microbial genomes shed light on interconnected biogeochemical processes in an aquifer system.</title>
        <authorList>
            <person name="Anantharaman K."/>
            <person name="Brown C.T."/>
            <person name="Hug L.A."/>
            <person name="Sharon I."/>
            <person name="Castelle C.J."/>
            <person name="Probst A.J."/>
            <person name="Thomas B.C."/>
            <person name="Singh A."/>
            <person name="Wilkins M.J."/>
            <person name="Karaoz U."/>
            <person name="Brodie E.L."/>
            <person name="Williams K.H."/>
            <person name="Hubbard S.S."/>
            <person name="Banfield J.F."/>
        </authorList>
    </citation>
    <scope>NUCLEOTIDE SEQUENCE [LARGE SCALE GENOMIC DNA]</scope>
</reference>